<name>A0ABU5L907_9RICK</name>
<dbReference type="InterPro" id="IPR027417">
    <property type="entry name" value="P-loop_NTPase"/>
</dbReference>
<dbReference type="CDD" id="cd01127">
    <property type="entry name" value="TrwB_TraG_TraD_VirD4"/>
    <property type="match status" value="1"/>
</dbReference>
<comment type="caution">
    <text evidence="9">The sequence shown here is derived from an EMBL/GenBank/DDBJ whole genome shotgun (WGS) entry which is preliminary data.</text>
</comment>
<dbReference type="SUPFAM" id="SSF52540">
    <property type="entry name" value="P-loop containing nucleoside triphosphate hydrolases"/>
    <property type="match status" value="1"/>
</dbReference>
<evidence type="ECO:0000313" key="10">
    <source>
        <dbReference type="Proteomes" id="UP001293791"/>
    </source>
</evidence>
<feature type="transmembrane region" description="Helical" evidence="7">
    <location>
        <begin position="84"/>
        <end position="106"/>
    </location>
</feature>
<evidence type="ECO:0000259" key="8">
    <source>
        <dbReference type="PROSITE" id="PS50901"/>
    </source>
</evidence>
<dbReference type="Pfam" id="PF01580">
    <property type="entry name" value="FtsK_SpoIIIE"/>
    <property type="match status" value="1"/>
</dbReference>
<proteinExistence type="inferred from homology"/>
<dbReference type="Pfam" id="PF17854">
    <property type="entry name" value="FtsK_alpha"/>
    <property type="match status" value="1"/>
</dbReference>
<comment type="similarity">
    <text evidence="1">Belongs to the FtsK/SpoIIIE/SftA family.</text>
</comment>
<keyword evidence="7" id="KW-0812">Transmembrane</keyword>
<dbReference type="SUPFAM" id="SSF46785">
    <property type="entry name" value="Winged helix' DNA-binding domain"/>
    <property type="match status" value="1"/>
</dbReference>
<dbReference type="Gene3D" id="1.10.10.10">
    <property type="entry name" value="Winged helix-like DNA-binding domain superfamily/Winged helix DNA-binding domain"/>
    <property type="match status" value="1"/>
</dbReference>
<evidence type="ECO:0000313" key="9">
    <source>
        <dbReference type="EMBL" id="MDZ5762600.1"/>
    </source>
</evidence>
<sequence>MYTKILSFILILCSIIFITGLLILKLGYTNTELTTHYELYNLVFWYFRSCCEFLMLLLGFAAFLPFLSILILSSRKIFSNQKLSLLNIIILNLFVLPIISAAFALIENIAIPDADFTGYGGILGDYVYGELHDSAIPRYIITLGLLFVSFIALFFVISIPIKGYIRFFFLLSYCIGIFIKFSITRLRFIFSKKTRSENNTIEVKKESFKLEHNNKDLYKLPGTNLLKKSDLKNNTNKADPKYAAEKLAVVLSDFGIKGEIVGYKVGPVVTLYSLEPAAGTKASRVMGLCDDIARSMSAFSTRISTIQGKNLLGIELPNDHREMILLRDVLESEEFSSKKATLPLALGKDIAGDIVVADLAKMPHLLVAGTTGSGKSVAINTMIMSILYKHSPDECKLVMIDPKMLELSVYEDIPHLISPVVTDSKKAVIALKWLVKEMEERYRAMSAIGVRNISGYNTKISSSNNLYKKVQVGFEKESGKPLYEKIKIKSNILPHIVVIIDEMADLMVVSGKEVEAQIQRLAQMARAAGIHIIMATQRPSVDVVTGVIKANFPTRISFQVTSKIDSRTILGEQGAEQLLGMGDMLYMSTGGRIERVHGPFIGEDEIERVVEYWKKQGLPQYVDGITEDDEQEVIQSSGGDKDADLYNAALEIVLSEKKASTSYIQRKLRIGYNRAAALIDRMEQEGIVSAANHVGKREILK</sequence>
<keyword evidence="10" id="KW-1185">Reference proteome</keyword>
<dbReference type="InterPro" id="IPR036388">
    <property type="entry name" value="WH-like_DNA-bd_sf"/>
</dbReference>
<dbReference type="InterPro" id="IPR050206">
    <property type="entry name" value="FtsK/SpoIIIE/SftA"/>
</dbReference>
<gene>
    <name evidence="9" type="ORF">Cyrtocomes_00990</name>
</gene>
<evidence type="ECO:0000256" key="7">
    <source>
        <dbReference type="SAM" id="Phobius"/>
    </source>
</evidence>
<dbReference type="InterPro" id="IPR002543">
    <property type="entry name" value="FtsK_dom"/>
</dbReference>
<comment type="subunit">
    <text evidence="5">Homohexamer. Forms a ring that surrounds DNA.</text>
</comment>
<dbReference type="EMBL" id="JARGYT010000071">
    <property type="protein sequence ID" value="MDZ5762600.1"/>
    <property type="molecule type" value="Genomic_DNA"/>
</dbReference>
<keyword evidence="3 6" id="KW-0067">ATP-binding</keyword>
<evidence type="ECO:0000256" key="2">
    <source>
        <dbReference type="ARBA" id="ARBA00022741"/>
    </source>
</evidence>
<feature type="transmembrane region" description="Helical" evidence="7">
    <location>
        <begin position="136"/>
        <end position="157"/>
    </location>
</feature>
<feature type="transmembrane region" description="Helical" evidence="7">
    <location>
        <begin position="5"/>
        <end position="24"/>
    </location>
</feature>
<evidence type="ECO:0000256" key="3">
    <source>
        <dbReference type="ARBA" id="ARBA00022840"/>
    </source>
</evidence>
<dbReference type="PROSITE" id="PS50901">
    <property type="entry name" value="FTSK"/>
    <property type="match status" value="1"/>
</dbReference>
<dbReference type="RefSeq" id="WP_410519705.1">
    <property type="nucleotide sequence ID" value="NZ_JARGYT010000071.1"/>
</dbReference>
<feature type="domain" description="FtsK" evidence="8">
    <location>
        <begin position="352"/>
        <end position="567"/>
    </location>
</feature>
<dbReference type="InterPro" id="IPR041027">
    <property type="entry name" value="FtsK_alpha"/>
</dbReference>
<keyword evidence="4" id="KW-0238">DNA-binding</keyword>
<feature type="binding site" evidence="6">
    <location>
        <begin position="369"/>
        <end position="376"/>
    </location>
    <ligand>
        <name>ATP</name>
        <dbReference type="ChEBI" id="CHEBI:30616"/>
    </ligand>
</feature>
<protein>
    <submittedName>
        <fullName evidence="9">DNA translocase FtsK</fullName>
    </submittedName>
</protein>
<keyword evidence="7" id="KW-0472">Membrane</keyword>
<keyword evidence="7" id="KW-1133">Transmembrane helix</keyword>
<evidence type="ECO:0000256" key="5">
    <source>
        <dbReference type="ARBA" id="ARBA00025923"/>
    </source>
</evidence>
<dbReference type="PANTHER" id="PTHR22683:SF41">
    <property type="entry name" value="DNA TRANSLOCASE FTSK"/>
    <property type="match status" value="1"/>
</dbReference>
<dbReference type="SMART" id="SM00843">
    <property type="entry name" value="Ftsk_gamma"/>
    <property type="match status" value="1"/>
</dbReference>
<dbReference type="Gene3D" id="3.40.50.300">
    <property type="entry name" value="P-loop containing nucleotide triphosphate hydrolases"/>
    <property type="match status" value="1"/>
</dbReference>
<dbReference type="Pfam" id="PF09397">
    <property type="entry name" value="FtsK_gamma"/>
    <property type="match status" value="1"/>
</dbReference>
<evidence type="ECO:0000256" key="1">
    <source>
        <dbReference type="ARBA" id="ARBA00006474"/>
    </source>
</evidence>
<evidence type="ECO:0000256" key="4">
    <source>
        <dbReference type="ARBA" id="ARBA00023125"/>
    </source>
</evidence>
<accession>A0ABU5L907</accession>
<dbReference type="InterPro" id="IPR036390">
    <property type="entry name" value="WH_DNA-bd_sf"/>
</dbReference>
<feature type="transmembrane region" description="Helical" evidence="7">
    <location>
        <begin position="44"/>
        <end position="72"/>
    </location>
</feature>
<dbReference type="Proteomes" id="UP001293791">
    <property type="component" value="Unassembled WGS sequence"/>
</dbReference>
<reference evidence="9 10" key="1">
    <citation type="submission" date="2023-02" db="EMBL/GenBank/DDBJ databases">
        <title>Host association and intracellularity evolved multiple times independently in the Rickettsiales.</title>
        <authorList>
            <person name="Castelli M."/>
            <person name="Nardi T."/>
            <person name="Gammuto L."/>
            <person name="Bellinzona G."/>
            <person name="Sabaneyeva E."/>
            <person name="Potekhin A."/>
            <person name="Serra V."/>
            <person name="Petroni G."/>
            <person name="Sassera D."/>
        </authorList>
    </citation>
    <scope>NUCLEOTIDE SEQUENCE [LARGE SCALE GENOMIC DNA]</scope>
    <source>
        <strain evidence="9 10">BOD18</strain>
    </source>
</reference>
<organism evidence="9 10">
    <name type="scientific">Candidatus Cyrtobacter comes</name>
    <dbReference type="NCBI Taxonomy" id="675776"/>
    <lineage>
        <taxon>Bacteria</taxon>
        <taxon>Pseudomonadati</taxon>
        <taxon>Pseudomonadota</taxon>
        <taxon>Alphaproteobacteria</taxon>
        <taxon>Rickettsiales</taxon>
        <taxon>Candidatus Midichloriaceae</taxon>
        <taxon>Candidatus Cyrtobacter</taxon>
    </lineage>
</organism>
<keyword evidence="2 6" id="KW-0547">Nucleotide-binding</keyword>
<evidence type="ECO:0000256" key="6">
    <source>
        <dbReference type="PROSITE-ProRule" id="PRU00289"/>
    </source>
</evidence>
<dbReference type="InterPro" id="IPR018541">
    <property type="entry name" value="Ftsk_gamma"/>
</dbReference>
<dbReference type="PANTHER" id="PTHR22683">
    <property type="entry name" value="SPORULATION PROTEIN RELATED"/>
    <property type="match status" value="1"/>
</dbReference>
<dbReference type="Gene3D" id="3.30.980.40">
    <property type="match status" value="1"/>
</dbReference>
<feature type="transmembrane region" description="Helical" evidence="7">
    <location>
        <begin position="164"/>
        <end position="183"/>
    </location>
</feature>